<dbReference type="SUPFAM" id="SSF56024">
    <property type="entry name" value="Phospholipase D/nuclease"/>
    <property type="match status" value="2"/>
</dbReference>
<feature type="chain" id="PRO_5047336785" description="phospholipase D" evidence="7">
    <location>
        <begin position="29"/>
        <end position="330"/>
    </location>
</feature>
<keyword evidence="10" id="KW-1185">Reference proteome</keyword>
<evidence type="ECO:0000256" key="7">
    <source>
        <dbReference type="SAM" id="SignalP"/>
    </source>
</evidence>
<dbReference type="EMBL" id="JAVREZ010000007">
    <property type="protein sequence ID" value="MDT0482942.1"/>
    <property type="molecule type" value="Genomic_DNA"/>
</dbReference>
<dbReference type="RefSeq" id="WP_311715899.1">
    <property type="nucleotide sequence ID" value="NZ_JAVREZ010000007.1"/>
</dbReference>
<feature type="signal peptide" evidence="7">
    <location>
        <begin position="1"/>
        <end position="28"/>
    </location>
</feature>
<name>A0ABU2VBK6_9ACTN</name>
<dbReference type="Proteomes" id="UP001183824">
    <property type="component" value="Unassembled WGS sequence"/>
</dbReference>
<feature type="domain" description="Phospholipase D-like" evidence="8">
    <location>
        <begin position="194"/>
        <end position="315"/>
    </location>
</feature>
<evidence type="ECO:0000256" key="5">
    <source>
        <dbReference type="ARBA" id="ARBA00022963"/>
    </source>
</evidence>
<feature type="domain" description="Phospholipase D-like" evidence="8">
    <location>
        <begin position="47"/>
        <end position="168"/>
    </location>
</feature>
<organism evidence="9 10">
    <name type="scientific">Streptomyces doebereineriae</name>
    <dbReference type="NCBI Taxonomy" id="3075528"/>
    <lineage>
        <taxon>Bacteria</taxon>
        <taxon>Bacillati</taxon>
        <taxon>Actinomycetota</taxon>
        <taxon>Actinomycetes</taxon>
        <taxon>Kitasatosporales</taxon>
        <taxon>Streptomycetaceae</taxon>
        <taxon>Streptomyces</taxon>
    </lineage>
</organism>
<proteinExistence type="inferred from homology"/>
<evidence type="ECO:0000313" key="9">
    <source>
        <dbReference type="EMBL" id="MDT0482942.1"/>
    </source>
</evidence>
<comment type="catalytic activity">
    <reaction evidence="1">
        <text>a 1,2-diacyl-sn-glycero-3-phosphocholine + H2O = a 1,2-diacyl-sn-glycero-3-phosphate + choline + H(+)</text>
        <dbReference type="Rhea" id="RHEA:14445"/>
        <dbReference type="ChEBI" id="CHEBI:15354"/>
        <dbReference type="ChEBI" id="CHEBI:15377"/>
        <dbReference type="ChEBI" id="CHEBI:15378"/>
        <dbReference type="ChEBI" id="CHEBI:57643"/>
        <dbReference type="ChEBI" id="CHEBI:58608"/>
        <dbReference type="EC" id="3.1.4.4"/>
    </reaction>
</comment>
<evidence type="ECO:0000313" key="10">
    <source>
        <dbReference type="Proteomes" id="UP001183824"/>
    </source>
</evidence>
<keyword evidence="4" id="KW-0378">Hydrolase</keyword>
<dbReference type="Gene3D" id="3.30.870.10">
    <property type="entry name" value="Endonuclease Chain A"/>
    <property type="match status" value="2"/>
</dbReference>
<dbReference type="PANTHER" id="PTHR43856">
    <property type="entry name" value="CARDIOLIPIN HYDROLASE"/>
    <property type="match status" value="1"/>
</dbReference>
<keyword evidence="5" id="KW-0442">Lipid degradation</keyword>
<gene>
    <name evidence="9" type="ORF">RNB18_22520</name>
</gene>
<comment type="caution">
    <text evidence="9">The sequence shown here is derived from an EMBL/GenBank/DDBJ whole genome shotgun (WGS) entry which is preliminary data.</text>
</comment>
<evidence type="ECO:0000256" key="3">
    <source>
        <dbReference type="ARBA" id="ARBA00012027"/>
    </source>
</evidence>
<dbReference type="Pfam" id="PF13091">
    <property type="entry name" value="PLDc_2"/>
    <property type="match status" value="2"/>
</dbReference>
<evidence type="ECO:0000256" key="1">
    <source>
        <dbReference type="ARBA" id="ARBA00000798"/>
    </source>
</evidence>
<dbReference type="PANTHER" id="PTHR43856:SF1">
    <property type="entry name" value="MITOCHONDRIAL CARDIOLIPIN HYDROLASE"/>
    <property type="match status" value="1"/>
</dbReference>
<sequence>MLWKVLTRTGVAVAAGAAVFAASVPASAASYTAFAFSQSGGQPTIYDFVNSATTSLDMTMYELEDTTAVNDLIALKNKGVTVRVVLDRAHQSANSSAYTALTNAGVGVVWSPSSFVYTHQKTITVDATKSLVLTGNLTSQYYATGRDYGVFTDDTRDVAAIEKVFAADYAGTSVTPTDGDHLLWSPTDSRSRLLSVVNAATKTLEVEELEFSDSTVVDAIAARAKAGVKVRVVLETPGDYASEVSEIKAAGGTVVGYSDPDGFYIHAKAMVADYGLATQEVEAGSMNISSNSLSNNRELGIVLTGTGVAQSVATTVEGTFNSDYSGGTAA</sequence>
<evidence type="ECO:0000256" key="6">
    <source>
        <dbReference type="ARBA" id="ARBA00023098"/>
    </source>
</evidence>
<reference evidence="10" key="1">
    <citation type="submission" date="2023-07" db="EMBL/GenBank/DDBJ databases">
        <title>30 novel species of actinomycetes from the DSMZ collection.</title>
        <authorList>
            <person name="Nouioui I."/>
        </authorList>
    </citation>
    <scope>NUCLEOTIDE SEQUENCE [LARGE SCALE GENOMIC DNA]</scope>
    <source>
        <strain evidence="10">DSM 41640</strain>
    </source>
</reference>
<evidence type="ECO:0000256" key="4">
    <source>
        <dbReference type="ARBA" id="ARBA00022801"/>
    </source>
</evidence>
<dbReference type="InterPro" id="IPR051406">
    <property type="entry name" value="PLD_domain"/>
</dbReference>
<keyword evidence="7" id="KW-0732">Signal</keyword>
<evidence type="ECO:0000256" key="2">
    <source>
        <dbReference type="ARBA" id="ARBA00008664"/>
    </source>
</evidence>
<dbReference type="InterPro" id="IPR025202">
    <property type="entry name" value="PLD-like_dom"/>
</dbReference>
<evidence type="ECO:0000259" key="8">
    <source>
        <dbReference type="Pfam" id="PF13091"/>
    </source>
</evidence>
<accession>A0ABU2VBK6</accession>
<protein>
    <recommendedName>
        <fullName evidence="3">phospholipase D</fullName>
        <ecNumber evidence="3">3.1.4.4</ecNumber>
    </recommendedName>
</protein>
<keyword evidence="6" id="KW-0443">Lipid metabolism</keyword>
<comment type="similarity">
    <text evidence="2">Belongs to the phospholipase D family.</text>
</comment>
<dbReference type="EC" id="3.1.4.4" evidence="3"/>